<proteinExistence type="predicted"/>
<dbReference type="EMBL" id="CP139558">
    <property type="protein sequence ID" value="WPU91601.1"/>
    <property type="molecule type" value="Genomic_DNA"/>
</dbReference>
<accession>A0ABZ0TEH9</accession>
<keyword evidence="5" id="KW-1185">Reference proteome</keyword>
<dbReference type="Pfam" id="PF22422">
    <property type="entry name" value="MGH1-like_GH"/>
    <property type="match status" value="1"/>
</dbReference>
<name>A0ABZ0TEH9_9SPHI</name>
<evidence type="ECO:0000259" key="3">
    <source>
        <dbReference type="Pfam" id="PF22422"/>
    </source>
</evidence>
<dbReference type="GO" id="GO:0016787">
    <property type="term" value="F:hydrolase activity"/>
    <property type="evidence" value="ECO:0007669"/>
    <property type="project" value="UniProtKB-KW"/>
</dbReference>
<evidence type="ECO:0000259" key="2">
    <source>
        <dbReference type="Pfam" id="PF03633"/>
    </source>
</evidence>
<dbReference type="InterPro" id="IPR054491">
    <property type="entry name" value="MGH1-like_GH"/>
</dbReference>
<feature type="domain" description="Mannosylglycerate hydrolase MGH1-like glycoside hydrolase" evidence="3">
    <location>
        <begin position="111"/>
        <end position="447"/>
    </location>
</feature>
<reference evidence="4 5" key="1">
    <citation type="submission" date="2023-11" db="EMBL/GenBank/DDBJ databases">
        <title>Analysis of the Genomes of Mucilaginibacter gossypii cycad 4 and M. sabulilitoris SNA2: microbes with the potential for plant growth promotion.</title>
        <authorList>
            <person name="Hirsch A.M."/>
            <person name="Humm E."/>
            <person name="Rubbi M."/>
            <person name="Del Vecchio G."/>
            <person name="Ha S.M."/>
            <person name="Pellegrini M."/>
            <person name="Gunsalus R.P."/>
        </authorList>
    </citation>
    <scope>NUCLEOTIDE SEQUENCE [LARGE SCALE GENOMIC DNA]</scope>
    <source>
        <strain evidence="4 5">SNA2</strain>
    </source>
</reference>
<keyword evidence="1" id="KW-0732">Signal</keyword>
<gene>
    <name evidence="4" type="ORF">SNE25_19990</name>
</gene>
<dbReference type="Gene3D" id="1.50.10.10">
    <property type="match status" value="1"/>
</dbReference>
<keyword evidence="4" id="KW-0378">Hydrolase</keyword>
<dbReference type="InterPro" id="IPR008928">
    <property type="entry name" value="6-hairpin_glycosidase_sf"/>
</dbReference>
<sequence length="533" mass="61213">MMMKKKIALLCFLSAAFFKLAAQSHFILNADSFKTYIDQFNKDDAELYKGYFPNDSAWTFMKSNVPLLDCPDKSLELTYYFRWWTFRKHIKQTPDGFIITEFLPDVSWAGKYNAISCAAAQHIYEGRWLKNNRYMKDYATFWLRKGGPVRSYSFWIADALWANNEVNPDDQFITGLLPDLTANYAGWEKGWLYQDQFFVGKNSDGLFSQADNRDGMEISIGGNGKRPTINAYMYGDAIAIARIAGLKKDKRTTDLFFKKADTIKMATLSKLWDKNATFFKTLPSGNNRLVDVRELLGYTPWYFNLPPAGKGYEQAWRFIKSDSGFFAPYGLTTAEQSDPGFEISYTGHECKWNGPSWPFSTSVTLTAMANILNNYPQSVITKTDYFKQMLIYAHAQRRTNDGGCVLPWIDEVINPYTGDWISRTILKERGWQKNNGGAERGKDYNHSSFCDLVITGVIGLRPQRNNIVMINPLIPDRVWDWFCLDNISYHGKTLTIMFDRFGTKYGRGRGLMCFVDGELRVKVKDIGPITFKL</sequence>
<dbReference type="InterPro" id="IPR005194">
    <property type="entry name" value="Glyco_hydro_65_C"/>
</dbReference>
<dbReference type="InterPro" id="IPR012341">
    <property type="entry name" value="6hp_glycosidase-like_sf"/>
</dbReference>
<dbReference type="SUPFAM" id="SSF48208">
    <property type="entry name" value="Six-hairpin glycosidases"/>
    <property type="match status" value="1"/>
</dbReference>
<feature type="chain" id="PRO_5047038749" evidence="1">
    <location>
        <begin position="22"/>
        <end position="533"/>
    </location>
</feature>
<evidence type="ECO:0000313" key="4">
    <source>
        <dbReference type="EMBL" id="WPU91601.1"/>
    </source>
</evidence>
<dbReference type="RefSeq" id="WP_321560767.1">
    <property type="nucleotide sequence ID" value="NZ_CP139558.1"/>
</dbReference>
<dbReference type="Proteomes" id="UP001324380">
    <property type="component" value="Chromosome"/>
</dbReference>
<protein>
    <submittedName>
        <fullName evidence="4">Glycoside hydrolase</fullName>
    </submittedName>
</protein>
<feature type="domain" description="Glycoside hydrolase family 65 C-terminal" evidence="2">
    <location>
        <begin position="461"/>
        <end position="510"/>
    </location>
</feature>
<evidence type="ECO:0000313" key="5">
    <source>
        <dbReference type="Proteomes" id="UP001324380"/>
    </source>
</evidence>
<organism evidence="4 5">
    <name type="scientific">Mucilaginibacter sabulilitoris</name>
    <dbReference type="NCBI Taxonomy" id="1173583"/>
    <lineage>
        <taxon>Bacteria</taxon>
        <taxon>Pseudomonadati</taxon>
        <taxon>Bacteroidota</taxon>
        <taxon>Sphingobacteriia</taxon>
        <taxon>Sphingobacteriales</taxon>
        <taxon>Sphingobacteriaceae</taxon>
        <taxon>Mucilaginibacter</taxon>
    </lineage>
</organism>
<feature type="signal peptide" evidence="1">
    <location>
        <begin position="1"/>
        <end position="21"/>
    </location>
</feature>
<evidence type="ECO:0000256" key="1">
    <source>
        <dbReference type="SAM" id="SignalP"/>
    </source>
</evidence>
<dbReference type="Pfam" id="PF03633">
    <property type="entry name" value="Glyco_hydro_65C"/>
    <property type="match status" value="1"/>
</dbReference>